<protein>
    <submittedName>
        <fullName evidence="1">Uncharacterized protein</fullName>
    </submittedName>
</protein>
<accession>A0A8S5U6F8</accession>
<evidence type="ECO:0000313" key="1">
    <source>
        <dbReference type="EMBL" id="DAF90039.1"/>
    </source>
</evidence>
<proteinExistence type="predicted"/>
<sequence length="76" mass="8604">MKLLARLRKLSAFLWTSFLALAQKSERKEVCVVSDLEFVATFNSLSSDKQAIVIGEIEKLLASQSKSKRKENTQDE</sequence>
<dbReference type="EMBL" id="BK016019">
    <property type="protein sequence ID" value="DAF90039.1"/>
    <property type="molecule type" value="Genomic_DNA"/>
</dbReference>
<reference evidence="1" key="1">
    <citation type="journal article" date="2021" name="Proc. Natl. Acad. Sci. U.S.A.">
        <title>A Catalog of Tens of Thousands of Viruses from Human Metagenomes Reveals Hidden Associations with Chronic Diseases.</title>
        <authorList>
            <person name="Tisza M.J."/>
            <person name="Buck C.B."/>
        </authorList>
    </citation>
    <scope>NUCLEOTIDE SEQUENCE</scope>
    <source>
        <strain evidence="1">CtBCv9</strain>
    </source>
</reference>
<name>A0A8S5U6F8_9CAUD</name>
<organism evidence="1">
    <name type="scientific">Myoviridae sp. ctBCv9</name>
    <dbReference type="NCBI Taxonomy" id="2825045"/>
    <lineage>
        <taxon>Viruses</taxon>
        <taxon>Duplodnaviria</taxon>
        <taxon>Heunggongvirae</taxon>
        <taxon>Uroviricota</taxon>
        <taxon>Caudoviricetes</taxon>
    </lineage>
</organism>